<protein>
    <submittedName>
        <fullName evidence="2">Uncharacterized protein</fullName>
    </submittedName>
</protein>
<dbReference type="AlphaFoldDB" id="A0A9P4P5X5"/>
<accession>A0A9P4P5X5</accession>
<evidence type="ECO:0000313" key="3">
    <source>
        <dbReference type="Proteomes" id="UP000799764"/>
    </source>
</evidence>
<proteinExistence type="predicted"/>
<dbReference type="Proteomes" id="UP000799764">
    <property type="component" value="Unassembled WGS sequence"/>
</dbReference>
<name>A0A9P4P5X5_9PLEO</name>
<evidence type="ECO:0000313" key="2">
    <source>
        <dbReference type="EMBL" id="KAF2437817.1"/>
    </source>
</evidence>
<organism evidence="2 3">
    <name type="scientific">Karstenula rhodostoma CBS 690.94</name>
    <dbReference type="NCBI Taxonomy" id="1392251"/>
    <lineage>
        <taxon>Eukaryota</taxon>
        <taxon>Fungi</taxon>
        <taxon>Dikarya</taxon>
        <taxon>Ascomycota</taxon>
        <taxon>Pezizomycotina</taxon>
        <taxon>Dothideomycetes</taxon>
        <taxon>Pleosporomycetidae</taxon>
        <taxon>Pleosporales</taxon>
        <taxon>Massarineae</taxon>
        <taxon>Didymosphaeriaceae</taxon>
        <taxon>Karstenula</taxon>
    </lineage>
</organism>
<feature type="compositionally biased region" description="Low complexity" evidence="1">
    <location>
        <begin position="143"/>
        <end position="155"/>
    </location>
</feature>
<gene>
    <name evidence="2" type="ORF">P171DRAFT_449577</name>
</gene>
<feature type="region of interest" description="Disordered" evidence="1">
    <location>
        <begin position="128"/>
        <end position="155"/>
    </location>
</feature>
<keyword evidence="3" id="KW-1185">Reference proteome</keyword>
<dbReference type="EMBL" id="MU001514">
    <property type="protein sequence ID" value="KAF2437817.1"/>
    <property type="molecule type" value="Genomic_DNA"/>
</dbReference>
<reference evidence="2" key="1">
    <citation type="journal article" date="2020" name="Stud. Mycol.">
        <title>101 Dothideomycetes genomes: a test case for predicting lifestyles and emergence of pathogens.</title>
        <authorList>
            <person name="Haridas S."/>
            <person name="Albert R."/>
            <person name="Binder M."/>
            <person name="Bloem J."/>
            <person name="Labutti K."/>
            <person name="Salamov A."/>
            <person name="Andreopoulos B."/>
            <person name="Baker S."/>
            <person name="Barry K."/>
            <person name="Bills G."/>
            <person name="Bluhm B."/>
            <person name="Cannon C."/>
            <person name="Castanera R."/>
            <person name="Culley D."/>
            <person name="Daum C."/>
            <person name="Ezra D."/>
            <person name="Gonzalez J."/>
            <person name="Henrissat B."/>
            <person name="Kuo A."/>
            <person name="Liang C."/>
            <person name="Lipzen A."/>
            <person name="Lutzoni F."/>
            <person name="Magnuson J."/>
            <person name="Mondo S."/>
            <person name="Nolan M."/>
            <person name="Ohm R."/>
            <person name="Pangilinan J."/>
            <person name="Park H.-J."/>
            <person name="Ramirez L."/>
            <person name="Alfaro M."/>
            <person name="Sun H."/>
            <person name="Tritt A."/>
            <person name="Yoshinaga Y."/>
            <person name="Zwiers L.-H."/>
            <person name="Turgeon B."/>
            <person name="Goodwin S."/>
            <person name="Spatafora J."/>
            <person name="Crous P."/>
            <person name="Grigoriev I."/>
        </authorList>
    </citation>
    <scope>NUCLEOTIDE SEQUENCE</scope>
    <source>
        <strain evidence="2">CBS 690.94</strain>
    </source>
</reference>
<sequence length="210" mass="23252">MPAGPVRRNGHASASLSLPQFVSSRAEPCAAQRCERSRASAPRNTEGRGTRYHCCENSRRDYFRRGSCAVPDAVRTFRYPSAAGFRCSIVVRRSRGAIAPENHGTISPQAFEAVAHSRSPLNVHLEVHGPNEHSHHPLPPPSQSTSPFASPSRSSRTFQTFPLFSPTIDLTYPRPSRFYPHRRPRDCAFVDMFGDVVGSGGEGRRERVGR</sequence>
<comment type="caution">
    <text evidence="2">The sequence shown here is derived from an EMBL/GenBank/DDBJ whole genome shotgun (WGS) entry which is preliminary data.</text>
</comment>
<evidence type="ECO:0000256" key="1">
    <source>
        <dbReference type="SAM" id="MobiDB-lite"/>
    </source>
</evidence>